<dbReference type="Proteomes" id="UP001501727">
    <property type="component" value="Unassembled WGS sequence"/>
</dbReference>
<organism evidence="2 3">
    <name type="scientific">Luteimonas lutimaris</name>
    <dbReference type="NCBI Taxonomy" id="698645"/>
    <lineage>
        <taxon>Bacteria</taxon>
        <taxon>Pseudomonadati</taxon>
        <taxon>Pseudomonadota</taxon>
        <taxon>Gammaproteobacteria</taxon>
        <taxon>Lysobacterales</taxon>
        <taxon>Lysobacteraceae</taxon>
        <taxon>Luteimonas</taxon>
    </lineage>
</organism>
<evidence type="ECO:0000313" key="2">
    <source>
        <dbReference type="EMBL" id="GAA3932616.1"/>
    </source>
</evidence>
<keyword evidence="1" id="KW-1133">Transmembrane helix</keyword>
<dbReference type="EMBL" id="BAAAZU010000031">
    <property type="protein sequence ID" value="GAA3932616.1"/>
    <property type="molecule type" value="Genomic_DNA"/>
</dbReference>
<keyword evidence="1" id="KW-0472">Membrane</keyword>
<feature type="transmembrane region" description="Helical" evidence="1">
    <location>
        <begin position="78"/>
        <end position="104"/>
    </location>
</feature>
<proteinExistence type="predicted"/>
<evidence type="ECO:0000256" key="1">
    <source>
        <dbReference type="SAM" id="Phobius"/>
    </source>
</evidence>
<reference evidence="3" key="1">
    <citation type="journal article" date="2019" name="Int. J. Syst. Evol. Microbiol.">
        <title>The Global Catalogue of Microorganisms (GCM) 10K type strain sequencing project: providing services to taxonomists for standard genome sequencing and annotation.</title>
        <authorList>
            <consortium name="The Broad Institute Genomics Platform"/>
            <consortium name="The Broad Institute Genome Sequencing Center for Infectious Disease"/>
            <person name="Wu L."/>
            <person name="Ma J."/>
        </authorList>
    </citation>
    <scope>NUCLEOTIDE SEQUENCE [LARGE SCALE GENOMIC DNA]</scope>
    <source>
        <strain evidence="3">JCM 16916</strain>
    </source>
</reference>
<keyword evidence="1" id="KW-0812">Transmembrane</keyword>
<evidence type="ECO:0000313" key="3">
    <source>
        <dbReference type="Proteomes" id="UP001501727"/>
    </source>
</evidence>
<gene>
    <name evidence="2" type="ORF">GCM10022229_27860</name>
</gene>
<accession>A0ABP7MY34</accession>
<dbReference type="RefSeq" id="WP_344760631.1">
    <property type="nucleotide sequence ID" value="NZ_BAAAZU010000031.1"/>
</dbReference>
<sequence length="168" mass="17670">MSARARLAWTGAVIAAVLAVLAYLLVGVASGAGLASWHDTAGASLAVVPAAAMAAGLASWWITAWWENVDRDVRKWTAFGLALRTVALAFLMFAPLATLCLGLVESLRHLASGAGGSLREALSWVPAVAVYAVLFGLLLGALPALCIEYFLCRRFLRQARGFGLEGAR</sequence>
<name>A0ABP7MY34_9GAMM</name>
<keyword evidence="3" id="KW-1185">Reference proteome</keyword>
<feature type="transmembrane region" description="Helical" evidence="1">
    <location>
        <begin position="124"/>
        <end position="151"/>
    </location>
</feature>
<protein>
    <submittedName>
        <fullName evidence="2">Uncharacterized protein</fullName>
    </submittedName>
</protein>
<feature type="transmembrane region" description="Helical" evidence="1">
    <location>
        <begin position="41"/>
        <end position="66"/>
    </location>
</feature>
<comment type="caution">
    <text evidence="2">The sequence shown here is derived from an EMBL/GenBank/DDBJ whole genome shotgun (WGS) entry which is preliminary data.</text>
</comment>